<name>A0A200Q3Z6_MACCD</name>
<dbReference type="STRING" id="56857.A0A200Q3Z6"/>
<evidence type="ECO:0000259" key="10">
    <source>
        <dbReference type="PROSITE" id="PS50011"/>
    </source>
</evidence>
<dbReference type="FunFam" id="3.30.200.20:FF:000162">
    <property type="entry name" value="Adenine nucleotide alpha hydrolase-like domain kinase"/>
    <property type="match status" value="1"/>
</dbReference>
<evidence type="ECO:0000256" key="2">
    <source>
        <dbReference type="ARBA" id="ARBA00022527"/>
    </source>
</evidence>
<dbReference type="InterPro" id="IPR011009">
    <property type="entry name" value="Kinase-like_dom_sf"/>
</dbReference>
<keyword evidence="3" id="KW-0808">Transferase</keyword>
<evidence type="ECO:0000256" key="9">
    <source>
        <dbReference type="SAM" id="MobiDB-lite"/>
    </source>
</evidence>
<dbReference type="EC" id="2.7.11.1" evidence="1"/>
<protein>
    <recommendedName>
        <fullName evidence="1">non-specific serine/threonine protein kinase</fullName>
        <ecNumber evidence="1">2.7.11.1</ecNumber>
    </recommendedName>
</protein>
<evidence type="ECO:0000256" key="7">
    <source>
        <dbReference type="ARBA" id="ARBA00047899"/>
    </source>
</evidence>
<evidence type="ECO:0000256" key="6">
    <source>
        <dbReference type="ARBA" id="ARBA00022840"/>
    </source>
</evidence>
<comment type="catalytic activity">
    <reaction evidence="8">
        <text>L-seryl-[protein] + ATP = O-phospho-L-seryl-[protein] + ADP + H(+)</text>
        <dbReference type="Rhea" id="RHEA:17989"/>
        <dbReference type="Rhea" id="RHEA-COMP:9863"/>
        <dbReference type="Rhea" id="RHEA-COMP:11604"/>
        <dbReference type="ChEBI" id="CHEBI:15378"/>
        <dbReference type="ChEBI" id="CHEBI:29999"/>
        <dbReference type="ChEBI" id="CHEBI:30616"/>
        <dbReference type="ChEBI" id="CHEBI:83421"/>
        <dbReference type="ChEBI" id="CHEBI:456216"/>
        <dbReference type="EC" id="2.7.11.1"/>
    </reaction>
</comment>
<dbReference type="InterPro" id="IPR000719">
    <property type="entry name" value="Prot_kinase_dom"/>
</dbReference>
<feature type="region of interest" description="Disordered" evidence="9">
    <location>
        <begin position="257"/>
        <end position="287"/>
    </location>
</feature>
<dbReference type="GO" id="GO:0005524">
    <property type="term" value="F:ATP binding"/>
    <property type="evidence" value="ECO:0007669"/>
    <property type="project" value="UniProtKB-KW"/>
</dbReference>
<comment type="catalytic activity">
    <reaction evidence="7">
        <text>L-threonyl-[protein] + ATP = O-phospho-L-threonyl-[protein] + ADP + H(+)</text>
        <dbReference type="Rhea" id="RHEA:46608"/>
        <dbReference type="Rhea" id="RHEA-COMP:11060"/>
        <dbReference type="Rhea" id="RHEA-COMP:11605"/>
        <dbReference type="ChEBI" id="CHEBI:15378"/>
        <dbReference type="ChEBI" id="CHEBI:30013"/>
        <dbReference type="ChEBI" id="CHEBI:30616"/>
        <dbReference type="ChEBI" id="CHEBI:61977"/>
        <dbReference type="ChEBI" id="CHEBI:456216"/>
        <dbReference type="EC" id="2.7.11.1"/>
    </reaction>
</comment>
<organism evidence="11 12">
    <name type="scientific">Macleaya cordata</name>
    <name type="common">Five-seeded plume-poppy</name>
    <name type="synonym">Bocconia cordata</name>
    <dbReference type="NCBI Taxonomy" id="56857"/>
    <lineage>
        <taxon>Eukaryota</taxon>
        <taxon>Viridiplantae</taxon>
        <taxon>Streptophyta</taxon>
        <taxon>Embryophyta</taxon>
        <taxon>Tracheophyta</taxon>
        <taxon>Spermatophyta</taxon>
        <taxon>Magnoliopsida</taxon>
        <taxon>Ranunculales</taxon>
        <taxon>Papaveraceae</taxon>
        <taxon>Papaveroideae</taxon>
        <taxon>Macleaya</taxon>
    </lineage>
</organism>
<dbReference type="PROSITE" id="PS00109">
    <property type="entry name" value="PROTEIN_KINASE_TYR"/>
    <property type="match status" value="1"/>
</dbReference>
<dbReference type="Proteomes" id="UP000195402">
    <property type="component" value="Unassembled WGS sequence"/>
</dbReference>
<evidence type="ECO:0000256" key="1">
    <source>
        <dbReference type="ARBA" id="ARBA00012513"/>
    </source>
</evidence>
<dbReference type="Pfam" id="PF00069">
    <property type="entry name" value="Pkinase"/>
    <property type="match status" value="1"/>
</dbReference>
<evidence type="ECO:0000256" key="4">
    <source>
        <dbReference type="ARBA" id="ARBA00022741"/>
    </source>
</evidence>
<keyword evidence="5 11" id="KW-0418">Kinase</keyword>
<dbReference type="PANTHER" id="PTHR47989:SF14">
    <property type="entry name" value="INACTIVE PROTEIN KINASE SELMODRAFT_444075"/>
    <property type="match status" value="1"/>
</dbReference>
<proteinExistence type="predicted"/>
<evidence type="ECO:0000313" key="12">
    <source>
        <dbReference type="Proteomes" id="UP000195402"/>
    </source>
</evidence>
<keyword evidence="4" id="KW-0547">Nucleotide-binding</keyword>
<feature type="domain" description="Protein kinase" evidence="10">
    <location>
        <begin position="462"/>
        <end position="743"/>
    </location>
</feature>
<dbReference type="InterPro" id="IPR008266">
    <property type="entry name" value="Tyr_kinase_AS"/>
</dbReference>
<feature type="compositionally biased region" description="Low complexity" evidence="9">
    <location>
        <begin position="275"/>
        <end position="287"/>
    </location>
</feature>
<dbReference type="EMBL" id="MVGT01003165">
    <property type="protein sequence ID" value="OVA05181.1"/>
    <property type="molecule type" value="Genomic_DNA"/>
</dbReference>
<dbReference type="CDD" id="cd00293">
    <property type="entry name" value="USP-like"/>
    <property type="match status" value="1"/>
</dbReference>
<dbReference type="Gene3D" id="1.10.510.10">
    <property type="entry name" value="Transferase(Phosphotransferase) domain 1"/>
    <property type="match status" value="1"/>
</dbReference>
<comment type="caution">
    <text evidence="11">The sequence shown here is derived from an EMBL/GenBank/DDBJ whole genome shotgun (WGS) entry which is preliminary data.</text>
</comment>
<dbReference type="PANTHER" id="PTHR47989">
    <property type="entry name" value="OS01G0750732 PROTEIN"/>
    <property type="match status" value="1"/>
</dbReference>
<keyword evidence="6" id="KW-0067">ATP-binding</keyword>
<dbReference type="PROSITE" id="PS50011">
    <property type="entry name" value="PROTEIN_KINASE_DOM"/>
    <property type="match status" value="1"/>
</dbReference>
<dbReference type="FunFam" id="1.10.510.10:FF:001023">
    <property type="entry name" value="Os07g0541700 protein"/>
    <property type="match status" value="1"/>
</dbReference>
<evidence type="ECO:0000256" key="8">
    <source>
        <dbReference type="ARBA" id="ARBA00048679"/>
    </source>
</evidence>
<gene>
    <name evidence="11" type="ORF">BVC80_8893g20</name>
</gene>
<dbReference type="SUPFAM" id="SSF56112">
    <property type="entry name" value="Protein kinase-like (PK-like)"/>
    <property type="match status" value="1"/>
</dbReference>
<evidence type="ECO:0000313" key="11">
    <source>
        <dbReference type="EMBL" id="OVA05181.1"/>
    </source>
</evidence>
<dbReference type="InterPro" id="IPR014729">
    <property type="entry name" value="Rossmann-like_a/b/a_fold"/>
</dbReference>
<keyword evidence="12" id="KW-1185">Reference proteome</keyword>
<dbReference type="GO" id="GO:0004674">
    <property type="term" value="F:protein serine/threonine kinase activity"/>
    <property type="evidence" value="ECO:0007669"/>
    <property type="project" value="UniProtKB-KW"/>
</dbReference>
<dbReference type="OrthoDB" id="757296at2759"/>
<dbReference type="OMA" id="QDLAINH"/>
<evidence type="ECO:0000256" key="5">
    <source>
        <dbReference type="ARBA" id="ARBA00022777"/>
    </source>
</evidence>
<dbReference type="Gene3D" id="3.40.50.620">
    <property type="entry name" value="HUPs"/>
    <property type="match status" value="1"/>
</dbReference>
<dbReference type="InParanoid" id="A0A200Q3Z6"/>
<accession>A0A200Q3Z6</accession>
<evidence type="ECO:0000256" key="3">
    <source>
        <dbReference type="ARBA" id="ARBA00022679"/>
    </source>
</evidence>
<keyword evidence="2" id="KW-0723">Serine/threonine-protein kinase</keyword>
<reference evidence="11 12" key="1">
    <citation type="journal article" date="2017" name="Mol. Plant">
        <title>The Genome of Medicinal Plant Macleaya cordata Provides New Insights into Benzylisoquinoline Alkaloids Metabolism.</title>
        <authorList>
            <person name="Liu X."/>
            <person name="Liu Y."/>
            <person name="Huang P."/>
            <person name="Ma Y."/>
            <person name="Qing Z."/>
            <person name="Tang Q."/>
            <person name="Cao H."/>
            <person name="Cheng P."/>
            <person name="Zheng Y."/>
            <person name="Yuan Z."/>
            <person name="Zhou Y."/>
            <person name="Liu J."/>
            <person name="Tang Z."/>
            <person name="Zhuo Y."/>
            <person name="Zhang Y."/>
            <person name="Yu L."/>
            <person name="Huang J."/>
            <person name="Yang P."/>
            <person name="Peng Q."/>
            <person name="Zhang J."/>
            <person name="Jiang W."/>
            <person name="Zhang Z."/>
            <person name="Lin K."/>
            <person name="Ro D.K."/>
            <person name="Chen X."/>
            <person name="Xiong X."/>
            <person name="Shang Y."/>
            <person name="Huang S."/>
            <person name="Zeng J."/>
        </authorList>
    </citation>
    <scope>NUCLEOTIDE SEQUENCE [LARGE SCALE GENOMIC DNA]</scope>
    <source>
        <strain evidence="12">cv. BLH2017</strain>
        <tissue evidence="11">Root</tissue>
    </source>
</reference>
<dbReference type="Gene3D" id="3.30.200.20">
    <property type="entry name" value="Phosphorylase Kinase, domain 1"/>
    <property type="match status" value="1"/>
</dbReference>
<dbReference type="AlphaFoldDB" id="A0A200Q3Z6"/>
<sequence>MAPSWRHGGTVQKTANTKGFIFAYPTRLVLRRSTCNALGANCLIESDATQMYPAGFRQTHTTNRGLHGREDTIDKTVAPGKVVVAVRAEKEISKTALTWALTHVVRPGDRITLLAVFSGESRGRRLWSFPRFAGDCGGSHRETSPDRIYQISESCSQMVLQFHDQNEVGIKIKMVVSGSPGGAVAEESKRAGANWVVLDKHLKQEEKRCMEELHCNIVVMKHSQPKILRLNLGGSGEIEPSFSSSLELESKELLESRVKHSTPVSSPEEPRTSFTRTTTEEASLSSSEADTSPFFVCERNPLFEGLSTGNSRPIHRRFDSDQSFSSFVLKKEDHLISSNLTSSVTRNNVNMYWIHQNHAVDKQNSVIKNYNTTRNTKNPTSKTLLEKFVQFDVEEKIPEHGLNRTPRIDHVFNSDVRDAVFLSRISSAPPPLCSLCRHRAPVFGKPPRWFDYRELEDATNGFSEANLLAEGGFGLVHRGVLGDGQMVAVKQLKISGSQGDAEFRREVGVLSCAQHRNVVMLVGFCIEGNKRVLVYEYVCNSSLDFHLYGQKRTPLDWKSRLKIAIGAARGLRYLHEDCRVGCIVHRDMRPNNILLTHDFEPLVADFGLARWQPGLDDGEEQRVIGTLGYLAPEYIEGEKITEKADVYAFGVVLLELITGRKTIGAARCKGQKFLAECSRPQLVPEEESQDLAINHQLLDPCLESNQLHNFSYQLRAMAQGASLCLRRDPESRPSMSKVSCLYP</sequence>